<keyword evidence="6" id="KW-1185">Reference proteome</keyword>
<keyword evidence="1" id="KW-0677">Repeat</keyword>
<dbReference type="GO" id="GO:0003723">
    <property type="term" value="F:RNA binding"/>
    <property type="evidence" value="ECO:0007669"/>
    <property type="project" value="UniProtKB-UniRule"/>
</dbReference>
<feature type="domain" description="RRM" evidence="4">
    <location>
        <begin position="21"/>
        <end position="68"/>
    </location>
</feature>
<name>A0AAV8WHV2_9CUCU</name>
<evidence type="ECO:0000256" key="1">
    <source>
        <dbReference type="ARBA" id="ARBA00022737"/>
    </source>
</evidence>
<dbReference type="InterPro" id="IPR012677">
    <property type="entry name" value="Nucleotide-bd_a/b_plait_sf"/>
</dbReference>
<dbReference type="InterPro" id="IPR035979">
    <property type="entry name" value="RBD_domain_sf"/>
</dbReference>
<dbReference type="Proteomes" id="UP001162156">
    <property type="component" value="Unassembled WGS sequence"/>
</dbReference>
<protein>
    <recommendedName>
        <fullName evidence="4">RRM domain-containing protein</fullName>
    </recommendedName>
</protein>
<dbReference type="Pfam" id="PF00076">
    <property type="entry name" value="RRM_1"/>
    <property type="match status" value="1"/>
</dbReference>
<evidence type="ECO:0000256" key="2">
    <source>
        <dbReference type="ARBA" id="ARBA00022884"/>
    </source>
</evidence>
<keyword evidence="2 3" id="KW-0694">RNA-binding</keyword>
<evidence type="ECO:0000313" key="5">
    <source>
        <dbReference type="EMBL" id="KAJ8926350.1"/>
    </source>
</evidence>
<dbReference type="InterPro" id="IPR052462">
    <property type="entry name" value="SLIRP/GR-RBP-like"/>
</dbReference>
<dbReference type="SUPFAM" id="SSF54928">
    <property type="entry name" value="RNA-binding domain, RBD"/>
    <property type="match status" value="1"/>
</dbReference>
<dbReference type="AlphaFoldDB" id="A0AAV8WHV2"/>
<evidence type="ECO:0000259" key="4">
    <source>
        <dbReference type="PROSITE" id="PS50102"/>
    </source>
</evidence>
<dbReference type="InterPro" id="IPR002343">
    <property type="entry name" value="Hud_Sxl_RNA"/>
</dbReference>
<evidence type="ECO:0000313" key="6">
    <source>
        <dbReference type="Proteomes" id="UP001162156"/>
    </source>
</evidence>
<evidence type="ECO:0000256" key="3">
    <source>
        <dbReference type="PROSITE-ProRule" id="PRU00176"/>
    </source>
</evidence>
<dbReference type="EMBL" id="JANEYF010005913">
    <property type="protein sequence ID" value="KAJ8926350.1"/>
    <property type="molecule type" value="Genomic_DNA"/>
</dbReference>
<organism evidence="5 6">
    <name type="scientific">Rhamnusium bicolor</name>
    <dbReference type="NCBI Taxonomy" id="1586634"/>
    <lineage>
        <taxon>Eukaryota</taxon>
        <taxon>Metazoa</taxon>
        <taxon>Ecdysozoa</taxon>
        <taxon>Arthropoda</taxon>
        <taxon>Hexapoda</taxon>
        <taxon>Insecta</taxon>
        <taxon>Pterygota</taxon>
        <taxon>Neoptera</taxon>
        <taxon>Endopterygota</taxon>
        <taxon>Coleoptera</taxon>
        <taxon>Polyphaga</taxon>
        <taxon>Cucujiformia</taxon>
        <taxon>Chrysomeloidea</taxon>
        <taxon>Cerambycidae</taxon>
        <taxon>Lepturinae</taxon>
        <taxon>Rhagiini</taxon>
        <taxon>Rhamnusium</taxon>
    </lineage>
</organism>
<dbReference type="Gene3D" id="3.30.70.330">
    <property type="match status" value="1"/>
</dbReference>
<accession>A0AAV8WHV2</accession>
<sequence>MLNKRLKVSYSRPPGTDMKDSNLYITNLPKDVTEQDVDNLFKDYGEIVQRTVLKDKITGLPRGVAFVR</sequence>
<dbReference type="PRINTS" id="PR00961">
    <property type="entry name" value="HUDSXLRNA"/>
</dbReference>
<dbReference type="PANTHER" id="PTHR48027">
    <property type="entry name" value="HETEROGENEOUS NUCLEAR RIBONUCLEOPROTEIN 87F-RELATED"/>
    <property type="match status" value="1"/>
</dbReference>
<gene>
    <name evidence="5" type="ORF">NQ314_021296</name>
</gene>
<reference evidence="5" key="1">
    <citation type="journal article" date="2023" name="Insect Mol. Biol.">
        <title>Genome sequencing provides insights into the evolution of gene families encoding plant cell wall-degrading enzymes in longhorned beetles.</title>
        <authorList>
            <person name="Shin N.R."/>
            <person name="Okamura Y."/>
            <person name="Kirsch R."/>
            <person name="Pauchet Y."/>
        </authorList>
    </citation>
    <scope>NUCLEOTIDE SEQUENCE</scope>
    <source>
        <strain evidence="5">RBIC_L_NR</strain>
    </source>
</reference>
<dbReference type="InterPro" id="IPR000504">
    <property type="entry name" value="RRM_dom"/>
</dbReference>
<comment type="caution">
    <text evidence="5">The sequence shown here is derived from an EMBL/GenBank/DDBJ whole genome shotgun (WGS) entry which is preliminary data.</text>
</comment>
<proteinExistence type="predicted"/>
<dbReference type="PROSITE" id="PS50102">
    <property type="entry name" value="RRM"/>
    <property type="match status" value="1"/>
</dbReference>
<dbReference type="GO" id="GO:1990904">
    <property type="term" value="C:ribonucleoprotein complex"/>
    <property type="evidence" value="ECO:0007669"/>
    <property type="project" value="InterPro"/>
</dbReference>